<accession>A0A9D1VVA2</accession>
<dbReference type="EC" id="5.6.2.1" evidence="10"/>
<reference evidence="13" key="2">
    <citation type="submission" date="2021-04" db="EMBL/GenBank/DDBJ databases">
        <authorList>
            <person name="Gilroy R."/>
        </authorList>
    </citation>
    <scope>NUCLEOTIDE SEQUENCE</scope>
    <source>
        <strain evidence="13">26628</strain>
    </source>
</reference>
<dbReference type="InterPro" id="IPR023405">
    <property type="entry name" value="Topo_IA_core_domain"/>
</dbReference>
<dbReference type="InterPro" id="IPR013498">
    <property type="entry name" value="Topo_IA_Znf"/>
</dbReference>
<dbReference type="Pfam" id="PF01396">
    <property type="entry name" value="Zn_ribbon_Top1"/>
    <property type="match status" value="5"/>
</dbReference>
<dbReference type="GO" id="GO:0006265">
    <property type="term" value="P:DNA topological change"/>
    <property type="evidence" value="ECO:0007669"/>
    <property type="project" value="UniProtKB-UniRule"/>
</dbReference>
<dbReference type="PROSITE" id="PS00396">
    <property type="entry name" value="TOPO_IA_1"/>
    <property type="match status" value="1"/>
</dbReference>
<dbReference type="InterPro" id="IPR003601">
    <property type="entry name" value="Topo_IA_2"/>
</dbReference>
<proteinExistence type="inferred from homology"/>
<dbReference type="Pfam" id="PF01751">
    <property type="entry name" value="Toprim"/>
    <property type="match status" value="1"/>
</dbReference>
<dbReference type="InterPro" id="IPR034149">
    <property type="entry name" value="TOPRIM_TopoI"/>
</dbReference>
<evidence type="ECO:0000256" key="4">
    <source>
        <dbReference type="ARBA" id="ARBA00022771"/>
    </source>
</evidence>
<evidence type="ECO:0000256" key="9">
    <source>
        <dbReference type="ARBA" id="ARBA00023235"/>
    </source>
</evidence>
<dbReference type="NCBIfam" id="TIGR01051">
    <property type="entry name" value="topA_bact"/>
    <property type="match status" value="1"/>
</dbReference>
<comment type="caution">
    <text evidence="10">Lacks conserved residue(s) required for the propagation of feature annotation.</text>
</comment>
<dbReference type="Pfam" id="PF01131">
    <property type="entry name" value="Topoisom_bac"/>
    <property type="match status" value="1"/>
</dbReference>
<keyword evidence="5" id="KW-0862">Zinc</keyword>
<dbReference type="AlphaFoldDB" id="A0A9D1VVA2"/>
<evidence type="ECO:0000256" key="10">
    <source>
        <dbReference type="HAMAP-Rule" id="MF_00952"/>
    </source>
</evidence>
<dbReference type="SMART" id="SM00493">
    <property type="entry name" value="TOPRIM"/>
    <property type="match status" value="1"/>
</dbReference>
<dbReference type="InterPro" id="IPR013825">
    <property type="entry name" value="Topo_IA_cen_sub2"/>
</dbReference>
<dbReference type="CDD" id="cd03363">
    <property type="entry name" value="TOPRIM_TopoIA_TopoI"/>
    <property type="match status" value="1"/>
</dbReference>
<evidence type="ECO:0000313" key="14">
    <source>
        <dbReference type="Proteomes" id="UP000824249"/>
    </source>
</evidence>
<evidence type="ECO:0000259" key="11">
    <source>
        <dbReference type="PROSITE" id="PS50880"/>
    </source>
</evidence>
<keyword evidence="8 10" id="KW-0238">DNA-binding</keyword>
<dbReference type="InterPro" id="IPR005733">
    <property type="entry name" value="TopoI_bac-type"/>
</dbReference>
<comment type="subunit">
    <text evidence="10">Monomer.</text>
</comment>
<feature type="region of interest" description="Interaction with DNA" evidence="10">
    <location>
        <begin position="160"/>
        <end position="165"/>
    </location>
</feature>
<comment type="catalytic activity">
    <reaction evidence="1 10">
        <text>ATP-independent breakage of single-stranded DNA, followed by passage and rejoining.</text>
        <dbReference type="EC" id="5.6.2.1"/>
    </reaction>
</comment>
<dbReference type="SUPFAM" id="SSF57783">
    <property type="entry name" value="Zinc beta-ribbon"/>
    <property type="match status" value="3"/>
</dbReference>
<reference evidence="13" key="1">
    <citation type="journal article" date="2021" name="PeerJ">
        <title>Extensive microbial diversity within the chicken gut microbiome revealed by metagenomics and culture.</title>
        <authorList>
            <person name="Gilroy R."/>
            <person name="Ravi A."/>
            <person name="Getino M."/>
            <person name="Pursley I."/>
            <person name="Horton D.L."/>
            <person name="Alikhan N.F."/>
            <person name="Baker D."/>
            <person name="Gharbi K."/>
            <person name="Hall N."/>
            <person name="Watson M."/>
            <person name="Adriaenssens E.M."/>
            <person name="Foster-Nyarko E."/>
            <person name="Jarju S."/>
            <person name="Secka A."/>
            <person name="Antonio M."/>
            <person name="Oren A."/>
            <person name="Chaudhuri R.R."/>
            <person name="La Ragione R."/>
            <person name="Hildebrand F."/>
            <person name="Pallen M.J."/>
        </authorList>
    </citation>
    <scope>NUCLEOTIDE SEQUENCE</scope>
    <source>
        <strain evidence="13">26628</strain>
    </source>
</reference>
<keyword evidence="3" id="KW-0479">Metal-binding</keyword>
<dbReference type="GO" id="GO:0003677">
    <property type="term" value="F:DNA binding"/>
    <property type="evidence" value="ECO:0007669"/>
    <property type="project" value="UniProtKB-KW"/>
</dbReference>
<dbReference type="PROSITE" id="PS52039">
    <property type="entry name" value="TOPO_IA_2"/>
    <property type="match status" value="1"/>
</dbReference>
<evidence type="ECO:0000256" key="2">
    <source>
        <dbReference type="ARBA" id="ARBA00009446"/>
    </source>
</evidence>
<gene>
    <name evidence="10 13" type="primary">topA</name>
    <name evidence="13" type="ORF">H9737_04435</name>
</gene>
<dbReference type="Gene3D" id="3.30.65.10">
    <property type="entry name" value="Bacterial Topoisomerase I, domain 1"/>
    <property type="match status" value="3"/>
</dbReference>
<dbReference type="InterPro" id="IPR006171">
    <property type="entry name" value="TOPRIM_dom"/>
</dbReference>
<evidence type="ECO:0000256" key="3">
    <source>
        <dbReference type="ARBA" id="ARBA00022723"/>
    </source>
</evidence>
<name>A0A9D1VVA2_9FIRM</name>
<feature type="site" description="Interaction with DNA" evidence="10">
    <location>
        <position position="493"/>
    </location>
</feature>
<feature type="site" description="Interaction with DNA" evidence="10">
    <location>
        <position position="300"/>
    </location>
</feature>
<dbReference type="SUPFAM" id="SSF56712">
    <property type="entry name" value="Prokaryotic type I DNA topoisomerase"/>
    <property type="match status" value="1"/>
</dbReference>
<feature type="site" description="Interaction with DNA" evidence="10">
    <location>
        <position position="140"/>
    </location>
</feature>
<dbReference type="Gene3D" id="3.40.50.140">
    <property type="match status" value="1"/>
</dbReference>
<organism evidence="13 14">
    <name type="scientific">Candidatus Borkfalkia faecigallinarum</name>
    <dbReference type="NCBI Taxonomy" id="2838509"/>
    <lineage>
        <taxon>Bacteria</taxon>
        <taxon>Bacillati</taxon>
        <taxon>Bacillota</taxon>
        <taxon>Clostridia</taxon>
        <taxon>Christensenellales</taxon>
        <taxon>Christensenellaceae</taxon>
        <taxon>Candidatus Borkfalkia</taxon>
    </lineage>
</organism>
<evidence type="ECO:0000256" key="1">
    <source>
        <dbReference type="ARBA" id="ARBA00000213"/>
    </source>
</evidence>
<feature type="site" description="Interaction with DNA" evidence="10">
    <location>
        <position position="136"/>
    </location>
</feature>
<dbReference type="CDD" id="cd00186">
    <property type="entry name" value="TOP1Ac"/>
    <property type="match status" value="1"/>
</dbReference>
<dbReference type="InterPro" id="IPR028612">
    <property type="entry name" value="Topoisom_1_IA"/>
</dbReference>
<feature type="site" description="Interaction with DNA" evidence="10">
    <location>
        <position position="137"/>
    </location>
</feature>
<dbReference type="Proteomes" id="UP000824249">
    <property type="component" value="Unassembled WGS sequence"/>
</dbReference>
<evidence type="ECO:0000256" key="6">
    <source>
        <dbReference type="ARBA" id="ARBA00022842"/>
    </source>
</evidence>
<comment type="similarity">
    <text evidence="2 10">Belongs to the type IA topoisomerase family.</text>
</comment>
<dbReference type="PANTHER" id="PTHR42785:SF1">
    <property type="entry name" value="DNA TOPOISOMERASE"/>
    <property type="match status" value="1"/>
</dbReference>
<keyword evidence="7 10" id="KW-0799">Topoisomerase</keyword>
<keyword evidence="4" id="KW-0863">Zinc-finger</keyword>
<dbReference type="InterPro" id="IPR000380">
    <property type="entry name" value="Topo_IA"/>
</dbReference>
<dbReference type="InterPro" id="IPR013824">
    <property type="entry name" value="Topo_IA_cen_sub1"/>
</dbReference>
<feature type="site" description="Interaction with DNA" evidence="10">
    <location>
        <position position="31"/>
    </location>
</feature>
<dbReference type="PROSITE" id="PS50880">
    <property type="entry name" value="TOPRIM"/>
    <property type="match status" value="1"/>
</dbReference>
<dbReference type="InterPro" id="IPR013826">
    <property type="entry name" value="Topo_IA_cen_sub3"/>
</dbReference>
<dbReference type="EMBL" id="DXFD01000066">
    <property type="protein sequence ID" value="HIX46922.1"/>
    <property type="molecule type" value="Genomic_DNA"/>
</dbReference>
<dbReference type="InterPro" id="IPR003602">
    <property type="entry name" value="Topo_IA_DNA-bd_dom"/>
</dbReference>
<protein>
    <recommendedName>
        <fullName evidence="10">DNA topoisomerase 1</fullName>
        <ecNumber evidence="10">5.6.2.1</ecNumber>
    </recommendedName>
    <alternativeName>
        <fullName evidence="10">DNA topoisomerase I</fullName>
    </alternativeName>
</protein>
<dbReference type="InterPro" id="IPR013497">
    <property type="entry name" value="Topo_IA_cen"/>
</dbReference>
<dbReference type="PRINTS" id="PR00417">
    <property type="entry name" value="PRTPISMRASEI"/>
</dbReference>
<dbReference type="Gene3D" id="2.70.20.10">
    <property type="entry name" value="Topoisomerase I, domain 3"/>
    <property type="match status" value="1"/>
</dbReference>
<keyword evidence="6" id="KW-0460">Magnesium</keyword>
<comment type="function">
    <text evidence="10">Releases the supercoiling and torsional tension of DNA, which is introduced during the DNA replication and transcription, by transiently cleaving and rejoining one strand of the DNA duplex. Introduces a single-strand break via transesterification at a target site in duplex DNA. The scissile phosphodiester is attacked by the catalytic tyrosine of the enzyme, resulting in the formation of a DNA-(5'-phosphotyrosyl)-enzyme intermediate and the expulsion of a 3'-OH DNA strand. The free DNA strand then undergoes passage around the unbroken strand, thus removing DNA supercoils. Finally, in the religation step, the DNA 3'-OH attacks the covalent intermediate to expel the active-site tyrosine and restore the DNA phosphodiester backbone.</text>
</comment>
<keyword evidence="9 10" id="KW-0413">Isomerase</keyword>
<dbReference type="SMART" id="SM00436">
    <property type="entry name" value="TOP1Bc"/>
    <property type="match status" value="1"/>
</dbReference>
<dbReference type="PANTHER" id="PTHR42785">
    <property type="entry name" value="DNA TOPOISOMERASE, TYPE IA, CORE"/>
    <property type="match status" value="1"/>
</dbReference>
<evidence type="ECO:0000256" key="7">
    <source>
        <dbReference type="ARBA" id="ARBA00023029"/>
    </source>
</evidence>
<evidence type="ECO:0000259" key="12">
    <source>
        <dbReference type="PROSITE" id="PS52039"/>
    </source>
</evidence>
<evidence type="ECO:0000256" key="5">
    <source>
        <dbReference type="ARBA" id="ARBA00022833"/>
    </source>
</evidence>
<dbReference type="InterPro" id="IPR023406">
    <property type="entry name" value="Topo_IA_AS"/>
</dbReference>
<feature type="domain" description="Toprim" evidence="11">
    <location>
        <begin position="1"/>
        <end position="111"/>
    </location>
</feature>
<dbReference type="GO" id="GO:0005694">
    <property type="term" value="C:chromosome"/>
    <property type="evidence" value="ECO:0007669"/>
    <property type="project" value="InterPro"/>
</dbReference>
<feature type="site" description="Interaction with DNA" evidence="10">
    <location>
        <position position="145"/>
    </location>
</feature>
<comment type="caution">
    <text evidence="13">The sequence shown here is derived from an EMBL/GenBank/DDBJ whole genome shotgun (WGS) entry which is preliminary data.</text>
</comment>
<dbReference type="SMART" id="SM00437">
    <property type="entry name" value="TOP1Ac"/>
    <property type="match status" value="1"/>
</dbReference>
<dbReference type="GO" id="GO:0008270">
    <property type="term" value="F:zinc ion binding"/>
    <property type="evidence" value="ECO:0007669"/>
    <property type="project" value="UniProtKB-KW"/>
</dbReference>
<feature type="active site" description="O-(5'-phospho-DNA)-tyrosine intermediate" evidence="10">
    <location>
        <position position="298"/>
    </location>
</feature>
<feature type="domain" description="Topo IA-type catalytic" evidence="12">
    <location>
        <begin position="126"/>
        <end position="562"/>
    </location>
</feature>
<dbReference type="GO" id="GO:0003917">
    <property type="term" value="F:DNA topoisomerase type I (single strand cut, ATP-independent) activity"/>
    <property type="evidence" value="ECO:0007669"/>
    <property type="project" value="UniProtKB-UniRule"/>
</dbReference>
<dbReference type="HAMAP" id="MF_00952">
    <property type="entry name" value="Topoisom_1_prok"/>
    <property type="match status" value="1"/>
</dbReference>
<dbReference type="Gene3D" id="1.10.460.10">
    <property type="entry name" value="Topoisomerase I, domain 2"/>
    <property type="match status" value="1"/>
</dbReference>
<dbReference type="Gene3D" id="1.10.290.10">
    <property type="entry name" value="Topoisomerase I, domain 4"/>
    <property type="match status" value="1"/>
</dbReference>
<sequence>MDLIIVESPSKAKTISKYLKGKYRVDASGGHVRDLPEKRLGVDIEHNFEPTYVVNPDKKQIIKRLADEAAKADNVYLATDPDREGEAISWHLKNVLKLKDGKYRIEFNEISPAAVNNALQHPREIDYKLVDAQQARRVLDRLVGYKLSPLLCKRIQTGLSAGRVQSVALRLIVDREREIRAFVPDEYWNLNAELQDKPKAYAPFRALLSERKGKKYKPSSAEENEKVRAALDGGRYVVRSIKKNLARSHAPAPFTTSTLQQDASNKLGMTSPEVMLVAQHLYEGIDTEKEGHIALVTYIRTDSVRVSADAQEKARAYIAERFGKEFIPAKPNFYKSKKDAQDAHECIRPIDMARTPESLKGTLDKKHYNVYKLIYERFMASQMSEAVYDSMQLKIDNGDYTFKASGRTLRFAGFTAVYQDVRRDKEDEEGENARLLPDLQEGEELDLIKLTSEQKFTKPPQRYTDASLVKAMEEKGIGRPSTYASIISVLNRRKYVSKEGKYMVPTEVAFRITDLLVKYFTDIMDVGFTAKMEDMLDGIEEEGTDWHKIIADFYPPFAEKLVFAANDGDEPTDILCEKCGHPMIRKNGRYGKFLACSNYPACSNIKSESVEVSATKCPKCGANMVVKSGRYGKFLACPNYPECSATLPYDSERSDEKCPKCGTLMYYRNGRNGRYLNCPQCNTNAPIAELAGTCPVCGAPTRRMKSKAGKVYYGCSNYPKCKFMSWDMPTGEKCPKCGKYLVRKGKQIKCSACDYAAPAPAKEPGDAAQE</sequence>
<evidence type="ECO:0000313" key="13">
    <source>
        <dbReference type="EMBL" id="HIX46922.1"/>
    </source>
</evidence>
<evidence type="ECO:0000256" key="8">
    <source>
        <dbReference type="ARBA" id="ARBA00023125"/>
    </source>
</evidence>